<organism evidence="2">
    <name type="scientific">Cyprideis torosa</name>
    <dbReference type="NCBI Taxonomy" id="163714"/>
    <lineage>
        <taxon>Eukaryota</taxon>
        <taxon>Metazoa</taxon>
        <taxon>Ecdysozoa</taxon>
        <taxon>Arthropoda</taxon>
        <taxon>Crustacea</taxon>
        <taxon>Oligostraca</taxon>
        <taxon>Ostracoda</taxon>
        <taxon>Podocopa</taxon>
        <taxon>Podocopida</taxon>
        <taxon>Cytherocopina</taxon>
        <taxon>Cytheroidea</taxon>
        <taxon>Cytherideidae</taxon>
        <taxon>Cyprideis</taxon>
    </lineage>
</organism>
<evidence type="ECO:0000256" key="1">
    <source>
        <dbReference type="SAM" id="MobiDB-lite"/>
    </source>
</evidence>
<name>A0A7R8W8J4_9CRUS</name>
<protein>
    <submittedName>
        <fullName evidence="2">Uncharacterized protein</fullName>
    </submittedName>
</protein>
<feature type="region of interest" description="Disordered" evidence="1">
    <location>
        <begin position="134"/>
        <end position="214"/>
    </location>
</feature>
<evidence type="ECO:0000313" key="2">
    <source>
        <dbReference type="EMBL" id="CAD7224568.1"/>
    </source>
</evidence>
<dbReference type="AlphaFoldDB" id="A0A7R8W8J4"/>
<dbReference type="EMBL" id="OB660398">
    <property type="protein sequence ID" value="CAD7224568.1"/>
    <property type="molecule type" value="Genomic_DNA"/>
</dbReference>
<sequence>MNSRGNLQRTRSDLPHGLIMSPAVSSNTSLRRKSYKLIKESPEAHEVSGAGPLKRARFNPLTPSELSPFASPRRFVVKGLSSASSRCSSHISAATEAVLVSFSALSDTLTNSSRVSSSRRESLLESFNEVTDALSSRSPVRSRGGQDPADIDTRPRGGRAYIFTPKGSGPSSQQFHFDPPIPSRGTQCRFDSPLPVAAEQPPQVFQFDPPIPRK</sequence>
<feature type="region of interest" description="Disordered" evidence="1">
    <location>
        <begin position="1"/>
        <end position="67"/>
    </location>
</feature>
<reference evidence="2" key="1">
    <citation type="submission" date="2020-11" db="EMBL/GenBank/DDBJ databases">
        <authorList>
            <person name="Tran Van P."/>
        </authorList>
    </citation>
    <scope>NUCLEOTIDE SEQUENCE</scope>
</reference>
<accession>A0A7R8W8J4</accession>
<gene>
    <name evidence="2" type="ORF">CTOB1V02_LOCUS2525</name>
</gene>
<feature type="compositionally biased region" description="Basic and acidic residues" evidence="1">
    <location>
        <begin position="37"/>
        <end position="46"/>
    </location>
</feature>
<proteinExistence type="predicted"/>